<dbReference type="WBParaSite" id="MCU_007517-RA">
    <property type="protein sequence ID" value="MCU_007517-RA"/>
    <property type="gene ID" value="MCU_007517"/>
</dbReference>
<gene>
    <name evidence="3" type="ORF">MCOS_LOCUS1989</name>
</gene>
<proteinExistence type="predicted"/>
<dbReference type="Proteomes" id="UP000267029">
    <property type="component" value="Unassembled WGS sequence"/>
</dbReference>
<feature type="signal peptide" evidence="2">
    <location>
        <begin position="1"/>
        <end position="22"/>
    </location>
</feature>
<feature type="region of interest" description="Disordered" evidence="1">
    <location>
        <begin position="26"/>
        <end position="59"/>
    </location>
</feature>
<reference evidence="3 4" key="1">
    <citation type="submission" date="2018-10" db="EMBL/GenBank/DDBJ databases">
        <authorList>
            <consortium name="Pathogen Informatics"/>
        </authorList>
    </citation>
    <scope>NUCLEOTIDE SEQUENCE [LARGE SCALE GENOMIC DNA]</scope>
</reference>
<dbReference type="PROSITE" id="PS51257">
    <property type="entry name" value="PROKAR_LIPOPROTEIN"/>
    <property type="match status" value="1"/>
</dbReference>
<keyword evidence="2" id="KW-0732">Signal</keyword>
<name>A0A0R3U5I7_MESCO</name>
<dbReference type="EMBL" id="UXSR01000293">
    <property type="protein sequence ID" value="VDD75986.1"/>
    <property type="molecule type" value="Genomic_DNA"/>
</dbReference>
<organism evidence="3 4">
    <name type="scientific">Mesocestoides corti</name>
    <name type="common">Flatworm</name>
    <dbReference type="NCBI Taxonomy" id="53468"/>
    <lineage>
        <taxon>Eukaryota</taxon>
        <taxon>Metazoa</taxon>
        <taxon>Spiralia</taxon>
        <taxon>Lophotrochozoa</taxon>
        <taxon>Platyhelminthes</taxon>
        <taxon>Cestoda</taxon>
        <taxon>Eucestoda</taxon>
        <taxon>Cyclophyllidea</taxon>
        <taxon>Mesocestoididae</taxon>
        <taxon>Mesocestoides</taxon>
    </lineage>
</organism>
<evidence type="ECO:0000313" key="3">
    <source>
        <dbReference type="EMBL" id="VDD75986.1"/>
    </source>
</evidence>
<evidence type="ECO:0000313" key="5">
    <source>
        <dbReference type="WBParaSite" id="MCU_007517-RA"/>
    </source>
</evidence>
<sequence>MQSLKSTIVVIAVLALAVLVSCRSHHMAPPKTANEVEQTTTEPPVLDRPSISDQEDQDDIDSRTIFYEVNLYDDKVL</sequence>
<protein>
    <submittedName>
        <fullName evidence="5">Secreted protein</fullName>
    </submittedName>
</protein>
<reference evidence="5" key="2">
    <citation type="submission" date="2019-11" db="UniProtKB">
        <authorList>
            <consortium name="WormBaseParasite"/>
        </authorList>
    </citation>
    <scope>IDENTIFICATION</scope>
</reference>
<keyword evidence="4" id="KW-1185">Reference proteome</keyword>
<evidence type="ECO:0000256" key="1">
    <source>
        <dbReference type="SAM" id="MobiDB-lite"/>
    </source>
</evidence>
<accession>A0A0R3U5I7</accession>
<feature type="chain" id="PRO_5043132215" evidence="2">
    <location>
        <begin position="23"/>
        <end position="77"/>
    </location>
</feature>
<evidence type="ECO:0000313" key="4">
    <source>
        <dbReference type="Proteomes" id="UP000267029"/>
    </source>
</evidence>
<evidence type="ECO:0000256" key="2">
    <source>
        <dbReference type="SAM" id="SignalP"/>
    </source>
</evidence>
<dbReference type="AlphaFoldDB" id="A0A0R3U5I7"/>